<dbReference type="InterPro" id="IPR018561">
    <property type="entry name" value="AosR"/>
</dbReference>
<dbReference type="RefSeq" id="WP_168914095.1">
    <property type="nucleotide sequence ID" value="NZ_JABACI010000005.1"/>
</dbReference>
<comment type="caution">
    <text evidence="1">The sequence shown here is derived from an EMBL/GenBank/DDBJ whole genome shotgun (WGS) entry which is preliminary data.</text>
</comment>
<evidence type="ECO:0000313" key="1">
    <source>
        <dbReference type="EMBL" id="NLP85615.1"/>
    </source>
</evidence>
<name>A0ABX1KGV9_9MICO</name>
<evidence type="ECO:0000313" key="2">
    <source>
        <dbReference type="Proteomes" id="UP001429745"/>
    </source>
</evidence>
<proteinExistence type="predicted"/>
<organism evidence="1 2">
    <name type="scientific">Microbacterium salsuginis</name>
    <dbReference type="NCBI Taxonomy" id="2722803"/>
    <lineage>
        <taxon>Bacteria</taxon>
        <taxon>Bacillati</taxon>
        <taxon>Actinomycetota</taxon>
        <taxon>Actinomycetes</taxon>
        <taxon>Micrococcales</taxon>
        <taxon>Microbacteriaceae</taxon>
        <taxon>Microbacterium</taxon>
    </lineage>
</organism>
<dbReference type="Proteomes" id="UP001429745">
    <property type="component" value="Unassembled WGS sequence"/>
</dbReference>
<gene>
    <name evidence="1" type="ORF">HF576_17400</name>
</gene>
<accession>A0ABX1KGV9</accession>
<dbReference type="Pfam" id="PF09438">
    <property type="entry name" value="DUF2017"/>
    <property type="match status" value="1"/>
</dbReference>
<reference evidence="1 2" key="1">
    <citation type="submission" date="2020-04" db="EMBL/GenBank/DDBJ databases">
        <title>CFH 90308 Microbacterium sp.</title>
        <authorList>
            <person name="Nie G."/>
            <person name="Ming H."/>
            <person name="Xia T."/>
        </authorList>
    </citation>
    <scope>NUCLEOTIDE SEQUENCE [LARGE SCALE GENOMIC DNA]</scope>
    <source>
        <strain evidence="1 2">CFH 90308</strain>
    </source>
</reference>
<protein>
    <submittedName>
        <fullName evidence="1">DUF2017 family protein</fullName>
    </submittedName>
</protein>
<dbReference type="EMBL" id="JABACI010000005">
    <property type="protein sequence ID" value="NLP85615.1"/>
    <property type="molecule type" value="Genomic_DNA"/>
</dbReference>
<sequence>MTQRVIVIELARLEAAHLVGQFLELVSDAAPSDGDPAIGRLVPPGYTDESDAREFRDLTETHLLDRRRTDAGVVLASLADAAEIPDDPDDPALMEPVEVRLDPDMAQAWLRTLAAVRLVLATRLGITGAEDHDPENPRFGIYDWLGYRLDGLVSALDDEV</sequence>
<keyword evidence="2" id="KW-1185">Reference proteome</keyword>